<feature type="region of interest" description="Disordered" evidence="1">
    <location>
        <begin position="1"/>
        <end position="24"/>
    </location>
</feature>
<reference evidence="2" key="1">
    <citation type="journal article" date="2020" name="bioRxiv">
        <title>Genomic and phenotypic heterogeneity of clinical isolates of the human pathogens Aspergillus fumigatus, Aspergillus lentulus and Aspergillus fumigatiaffinis.</title>
        <authorList>
            <person name="dos Santos R.A.C."/>
            <person name="Steenwyk J.L."/>
            <person name="Rivero-Menendez O."/>
            <person name="Mead M.E."/>
            <person name="Silva L.P."/>
            <person name="Bastos R.W."/>
            <person name="Alastruey-Izquierdo A."/>
            <person name="Goldman G.H."/>
            <person name="Rokas A."/>
        </authorList>
    </citation>
    <scope>NUCLEOTIDE SEQUENCE</scope>
    <source>
        <strain evidence="2">CNM-CM6805</strain>
    </source>
</reference>
<protein>
    <submittedName>
        <fullName evidence="2">Uncharacterized protein</fullName>
    </submittedName>
</protein>
<dbReference type="AlphaFoldDB" id="A0A8H4M597"/>
<name>A0A8H4M597_9EURO</name>
<keyword evidence="3" id="KW-1185">Reference proteome</keyword>
<evidence type="ECO:0000313" key="3">
    <source>
        <dbReference type="Proteomes" id="UP000653565"/>
    </source>
</evidence>
<organism evidence="2 3">
    <name type="scientific">Aspergillus fumigatiaffinis</name>
    <dbReference type="NCBI Taxonomy" id="340414"/>
    <lineage>
        <taxon>Eukaryota</taxon>
        <taxon>Fungi</taxon>
        <taxon>Dikarya</taxon>
        <taxon>Ascomycota</taxon>
        <taxon>Pezizomycotina</taxon>
        <taxon>Eurotiomycetes</taxon>
        <taxon>Eurotiomycetidae</taxon>
        <taxon>Eurotiales</taxon>
        <taxon>Aspergillaceae</taxon>
        <taxon>Aspergillus</taxon>
        <taxon>Aspergillus subgen. Fumigati</taxon>
    </lineage>
</organism>
<evidence type="ECO:0000313" key="2">
    <source>
        <dbReference type="EMBL" id="KAF4230199.1"/>
    </source>
</evidence>
<evidence type="ECO:0000256" key="1">
    <source>
        <dbReference type="SAM" id="MobiDB-lite"/>
    </source>
</evidence>
<accession>A0A8H4M597</accession>
<proteinExistence type="predicted"/>
<sequence length="105" mass="11595">MTASKAAPGSPQNARKRRTKKEPKRVWKMNIPESQNLDSVIPVAVAVADFFIAILDQDITYTFMNTSTTRRMNSADGLSMKDRDSDITTTTHTTDEVTPGECSAD</sequence>
<gene>
    <name evidence="2" type="ORF">CNMCM6805_000834</name>
</gene>
<feature type="compositionally biased region" description="Basic residues" evidence="1">
    <location>
        <begin position="14"/>
        <end position="24"/>
    </location>
</feature>
<feature type="region of interest" description="Disordered" evidence="1">
    <location>
        <begin position="73"/>
        <end position="105"/>
    </location>
</feature>
<comment type="caution">
    <text evidence="2">The sequence shown here is derived from an EMBL/GenBank/DDBJ whole genome shotgun (WGS) entry which is preliminary data.</text>
</comment>
<dbReference type="Proteomes" id="UP000653565">
    <property type="component" value="Unassembled WGS sequence"/>
</dbReference>
<reference evidence="2" key="2">
    <citation type="submission" date="2020-04" db="EMBL/GenBank/DDBJ databases">
        <authorList>
            <person name="Santos R.A.C."/>
            <person name="Steenwyk J.L."/>
            <person name="Rivero-Menendez O."/>
            <person name="Mead M.E."/>
            <person name="Silva L.P."/>
            <person name="Bastos R.W."/>
            <person name="Alastruey-Izquierdo A."/>
            <person name="Goldman G.H."/>
            <person name="Rokas A."/>
        </authorList>
    </citation>
    <scope>NUCLEOTIDE SEQUENCE</scope>
    <source>
        <strain evidence="2">CNM-CM6805</strain>
    </source>
</reference>
<dbReference type="EMBL" id="JAAAPX010000119">
    <property type="protein sequence ID" value="KAF4230199.1"/>
    <property type="molecule type" value="Genomic_DNA"/>
</dbReference>